<accession>A0A078B6P7</accession>
<sequence>MIGQQISDDQINEYFDIIFGTYFKDNHSNQIDKKTFSEVTESEVRMVIKKDIETLQIIEDVDSMDDCEINGVVEVQNDEIYDYESFETFKDAIYTIFDTYAEGYHGQKCLDLLQLNKMVNPDVVPHAQRLDWLINDLQFESQVGMHKLTIEDLERLLTQYDEFLKAHYKQQSQKKSVRKLIENLQEFNKNNDSPLELLKDLFMYLIQKQKFKKYESDDWFQLVNAIHQFLVNIESETTSDTIRLDKKESSDYTLSYIENELRSYKDQNKTLFEMIDSHKSEVNLYLVEKQKLKDEVFRCKSTISQQQEEIEQLKKLKADYEDKFQMQDEELLNLQEENDEINKQLEGGEPGMNKTSKRFQNKQENKANQKLKFRHSVMDGSIRSFVSGLETTANNEQGYKQELDRLVEERDKYKKLYEKMEKEVNSLQDELEELHLRHSAELKAVKSNLEANLILEQRVAADRYETQSYRSKIQRVGGLDDFHSQMGSSMFTPRPRGPGSKHSGGTNIHRRGDGSMGSRYSNNSTSVIMRVIGNRSIASQSNRSFISGSSMGSTILGQRRRRQGLGMGKNRHRGNQSYSGSVRSGKSGRSRRSGVQIVDGESEMDDDNISMGSNSMVNIIDNNDPLTKKIFQNNRISEVQEIEEEKYEGDSNIDDSYIDSNSNQIIINFDTIFEQVKKTEPDFEDKNDMVAMYKNNVSFINFTSAEVIILEAYLILTKKYLYLYDLSKEDYPLLFTKPIKIEEIQAIQMTLNNTVAGVFKIKNRADVKFVVFEDDNLEQFVIFVRSAFGVRVGVEYQDQVFFKNEKNEEKAFNLIDMKYFDPKDLKVRFNKPQFYGFLEKISCNWRSKVSSLFGGGNKWIKKMYTIKNGTMYVYELNNYDKPSKVFQVFTMGVIPIKSKEYNKNHVFKLLCGDDEERVFAAPDDSERDQWVTCIQDAIDDYKEKNARR</sequence>
<feature type="domain" description="PH" evidence="3">
    <location>
        <begin position="831"/>
        <end position="939"/>
    </location>
</feature>
<dbReference type="PROSITE" id="PS50003">
    <property type="entry name" value="PH_DOMAIN"/>
    <property type="match status" value="1"/>
</dbReference>
<feature type="region of interest" description="Disordered" evidence="2">
    <location>
        <begin position="344"/>
        <end position="364"/>
    </location>
</feature>
<name>A0A078B6P7_STYLE</name>
<dbReference type="AlphaFoldDB" id="A0A078B6P7"/>
<dbReference type="SMART" id="SM00233">
    <property type="entry name" value="PH"/>
    <property type="match status" value="1"/>
</dbReference>
<dbReference type="InParanoid" id="A0A078B6P7"/>
<dbReference type="Gene3D" id="2.30.29.30">
    <property type="entry name" value="Pleckstrin-homology domain (PH domain)/Phosphotyrosine-binding domain (PTB)"/>
    <property type="match status" value="1"/>
</dbReference>
<proteinExistence type="predicted"/>
<gene>
    <name evidence="4" type="primary">Contig10591.g11308</name>
    <name evidence="4" type="ORF">STYLEM_18089</name>
</gene>
<protein>
    <recommendedName>
        <fullName evidence="3">PH domain-containing protein</fullName>
    </recommendedName>
</protein>
<dbReference type="Pfam" id="PF00169">
    <property type="entry name" value="PH"/>
    <property type="match status" value="1"/>
</dbReference>
<evidence type="ECO:0000256" key="2">
    <source>
        <dbReference type="SAM" id="MobiDB-lite"/>
    </source>
</evidence>
<evidence type="ECO:0000313" key="4">
    <source>
        <dbReference type="EMBL" id="CDW88962.1"/>
    </source>
</evidence>
<dbReference type="EMBL" id="CCKQ01017087">
    <property type="protein sequence ID" value="CDW88962.1"/>
    <property type="molecule type" value="Genomic_DNA"/>
</dbReference>
<feature type="coiled-coil region" evidence="1">
    <location>
        <begin position="275"/>
        <end position="344"/>
    </location>
</feature>
<evidence type="ECO:0000313" key="5">
    <source>
        <dbReference type="Proteomes" id="UP000039865"/>
    </source>
</evidence>
<dbReference type="InterPro" id="IPR001849">
    <property type="entry name" value="PH_domain"/>
</dbReference>
<keyword evidence="1" id="KW-0175">Coiled coil</keyword>
<evidence type="ECO:0000256" key="1">
    <source>
        <dbReference type="SAM" id="Coils"/>
    </source>
</evidence>
<organism evidence="4 5">
    <name type="scientific">Stylonychia lemnae</name>
    <name type="common">Ciliate</name>
    <dbReference type="NCBI Taxonomy" id="5949"/>
    <lineage>
        <taxon>Eukaryota</taxon>
        <taxon>Sar</taxon>
        <taxon>Alveolata</taxon>
        <taxon>Ciliophora</taxon>
        <taxon>Intramacronucleata</taxon>
        <taxon>Spirotrichea</taxon>
        <taxon>Stichotrichia</taxon>
        <taxon>Sporadotrichida</taxon>
        <taxon>Oxytrichidae</taxon>
        <taxon>Stylonychinae</taxon>
        <taxon>Stylonychia</taxon>
    </lineage>
</organism>
<feature type="region of interest" description="Disordered" evidence="2">
    <location>
        <begin position="490"/>
        <end position="522"/>
    </location>
</feature>
<reference evidence="4 5" key="1">
    <citation type="submission" date="2014-06" db="EMBL/GenBank/DDBJ databases">
        <authorList>
            <person name="Swart Estienne"/>
        </authorList>
    </citation>
    <scope>NUCLEOTIDE SEQUENCE [LARGE SCALE GENOMIC DNA]</scope>
    <source>
        <strain evidence="4 5">130c</strain>
    </source>
</reference>
<feature type="coiled-coil region" evidence="1">
    <location>
        <begin position="389"/>
        <end position="437"/>
    </location>
</feature>
<dbReference type="Proteomes" id="UP000039865">
    <property type="component" value="Unassembled WGS sequence"/>
</dbReference>
<dbReference type="SUPFAM" id="SSF50729">
    <property type="entry name" value="PH domain-like"/>
    <property type="match status" value="1"/>
</dbReference>
<dbReference type="InterPro" id="IPR011993">
    <property type="entry name" value="PH-like_dom_sf"/>
</dbReference>
<keyword evidence="5" id="KW-1185">Reference proteome</keyword>
<feature type="compositionally biased region" description="Basic residues" evidence="2">
    <location>
        <begin position="563"/>
        <end position="574"/>
    </location>
</feature>
<evidence type="ECO:0000259" key="3">
    <source>
        <dbReference type="PROSITE" id="PS50003"/>
    </source>
</evidence>
<feature type="region of interest" description="Disordered" evidence="2">
    <location>
        <begin position="563"/>
        <end position="595"/>
    </location>
</feature>